<protein>
    <submittedName>
        <fullName evidence="2">Uncharacterized protein</fullName>
    </submittedName>
</protein>
<keyword evidence="1" id="KW-0472">Membrane</keyword>
<evidence type="ECO:0000313" key="3">
    <source>
        <dbReference type="Proteomes" id="UP000499080"/>
    </source>
</evidence>
<organism evidence="2 3">
    <name type="scientific">Araneus ventricosus</name>
    <name type="common">Orbweaver spider</name>
    <name type="synonym">Epeira ventricosa</name>
    <dbReference type="NCBI Taxonomy" id="182803"/>
    <lineage>
        <taxon>Eukaryota</taxon>
        <taxon>Metazoa</taxon>
        <taxon>Ecdysozoa</taxon>
        <taxon>Arthropoda</taxon>
        <taxon>Chelicerata</taxon>
        <taxon>Arachnida</taxon>
        <taxon>Araneae</taxon>
        <taxon>Araneomorphae</taxon>
        <taxon>Entelegynae</taxon>
        <taxon>Araneoidea</taxon>
        <taxon>Araneidae</taxon>
        <taxon>Araneus</taxon>
    </lineage>
</organism>
<dbReference type="AlphaFoldDB" id="A0A4Y2AH48"/>
<keyword evidence="1" id="KW-0812">Transmembrane</keyword>
<keyword evidence="3" id="KW-1185">Reference proteome</keyword>
<keyword evidence="1" id="KW-1133">Transmembrane helix</keyword>
<comment type="caution">
    <text evidence="2">The sequence shown here is derived from an EMBL/GenBank/DDBJ whole genome shotgun (WGS) entry which is preliminary data.</text>
</comment>
<evidence type="ECO:0000313" key="2">
    <source>
        <dbReference type="EMBL" id="GBL79060.1"/>
    </source>
</evidence>
<dbReference type="EMBL" id="BGPR01232061">
    <property type="protein sequence ID" value="GBL79060.1"/>
    <property type="molecule type" value="Genomic_DNA"/>
</dbReference>
<dbReference type="Proteomes" id="UP000499080">
    <property type="component" value="Unassembled WGS sequence"/>
</dbReference>
<accession>A0A4Y2AH48</accession>
<evidence type="ECO:0000256" key="1">
    <source>
        <dbReference type="SAM" id="Phobius"/>
    </source>
</evidence>
<gene>
    <name evidence="2" type="ORF">AVEN_225046_1</name>
</gene>
<proteinExistence type="predicted"/>
<sequence length="89" mass="10037">GSLSPSPKAGRTPVFWGVVALAARNEGYYVTTTVPDYPLRRPVFQLFARMLRQGGMMFLWSIDAIIPMIIPIKILLAKKKPLNFTPKLY</sequence>
<reference evidence="2 3" key="1">
    <citation type="journal article" date="2019" name="Sci. Rep.">
        <title>Orb-weaving spider Araneus ventricosus genome elucidates the spidroin gene catalogue.</title>
        <authorList>
            <person name="Kono N."/>
            <person name="Nakamura H."/>
            <person name="Ohtoshi R."/>
            <person name="Moran D.A.P."/>
            <person name="Shinohara A."/>
            <person name="Yoshida Y."/>
            <person name="Fujiwara M."/>
            <person name="Mori M."/>
            <person name="Tomita M."/>
            <person name="Arakawa K."/>
        </authorList>
    </citation>
    <scope>NUCLEOTIDE SEQUENCE [LARGE SCALE GENOMIC DNA]</scope>
</reference>
<feature type="transmembrane region" description="Helical" evidence="1">
    <location>
        <begin position="57"/>
        <end position="76"/>
    </location>
</feature>
<feature type="non-terminal residue" evidence="2">
    <location>
        <position position="1"/>
    </location>
</feature>
<name>A0A4Y2AH48_ARAVE</name>